<dbReference type="RefSeq" id="WP_039311010.1">
    <property type="nucleotide sequence ID" value="NZ_CP006905.1"/>
</dbReference>
<dbReference type="Proteomes" id="UP000030635">
    <property type="component" value="Chromosome"/>
</dbReference>
<dbReference type="GO" id="GO:0005525">
    <property type="term" value="F:GTP binding"/>
    <property type="evidence" value="ECO:0007669"/>
    <property type="project" value="UniProtKB-KW"/>
</dbReference>
<evidence type="ECO:0000256" key="1">
    <source>
        <dbReference type="ARBA" id="ARBA00000312"/>
    </source>
</evidence>
<organism evidence="20 21">
    <name type="scientific">Clostridium baratii str. Sullivan</name>
    <dbReference type="NCBI Taxonomy" id="1415775"/>
    <lineage>
        <taxon>Bacteria</taxon>
        <taxon>Bacillati</taxon>
        <taxon>Bacillota</taxon>
        <taxon>Clostridia</taxon>
        <taxon>Eubacteriales</taxon>
        <taxon>Clostridiaceae</taxon>
        <taxon>Clostridium</taxon>
    </lineage>
</organism>
<evidence type="ECO:0000256" key="3">
    <source>
        <dbReference type="ARBA" id="ARBA00001522"/>
    </source>
</evidence>
<comment type="function">
    <text evidence="4">Catalyzes ATP-dependent phosphorylation of adenosylcobinamide and addition of GMP to adenosylcobinamide phosphate.</text>
</comment>
<dbReference type="eggNOG" id="COG2087">
    <property type="taxonomic scope" value="Bacteria"/>
</dbReference>
<evidence type="ECO:0000313" key="21">
    <source>
        <dbReference type="Proteomes" id="UP000030635"/>
    </source>
</evidence>
<evidence type="ECO:0000256" key="5">
    <source>
        <dbReference type="ARBA" id="ARBA00004692"/>
    </source>
</evidence>
<dbReference type="InterPro" id="IPR003203">
    <property type="entry name" value="CobU/CobP"/>
</dbReference>
<evidence type="ECO:0000256" key="18">
    <source>
        <dbReference type="PIRSR" id="PIRSR006135-1"/>
    </source>
</evidence>
<feature type="binding site" evidence="19">
    <location>
        <position position="85"/>
    </location>
    <ligand>
        <name>GTP</name>
        <dbReference type="ChEBI" id="CHEBI:37565"/>
    </ligand>
</feature>
<feature type="active site" description="GMP-histidine intermediate" evidence="18">
    <location>
        <position position="51"/>
    </location>
</feature>
<dbReference type="OrthoDB" id="9799422at2"/>
<dbReference type="EC" id="2.7.1.156" evidence="8"/>
<dbReference type="GO" id="GO:0005524">
    <property type="term" value="F:ATP binding"/>
    <property type="evidence" value="ECO:0007669"/>
    <property type="project" value="UniProtKB-KW"/>
</dbReference>
<proteinExistence type="inferred from homology"/>
<keyword evidence="15 19" id="KW-0342">GTP-binding</keyword>
<evidence type="ECO:0000256" key="15">
    <source>
        <dbReference type="ARBA" id="ARBA00023134"/>
    </source>
</evidence>
<comment type="pathway">
    <text evidence="6">Cofactor biosynthesis; adenosylcobalamin biosynthesis; adenosylcobalamin from cob(II)yrinate a,c-diamide: step 5/7.</text>
</comment>
<accession>A0A0A7FX53</accession>
<dbReference type="EMBL" id="CP006905">
    <property type="protein sequence ID" value="AIY84163.1"/>
    <property type="molecule type" value="Genomic_DNA"/>
</dbReference>
<dbReference type="Gene3D" id="3.40.50.300">
    <property type="entry name" value="P-loop containing nucleotide triphosphate hydrolases"/>
    <property type="match status" value="1"/>
</dbReference>
<evidence type="ECO:0000256" key="10">
    <source>
        <dbReference type="ARBA" id="ARBA00022573"/>
    </source>
</evidence>
<evidence type="ECO:0000256" key="14">
    <source>
        <dbReference type="ARBA" id="ARBA00022840"/>
    </source>
</evidence>
<evidence type="ECO:0000256" key="8">
    <source>
        <dbReference type="ARBA" id="ARBA00012016"/>
    </source>
</evidence>
<evidence type="ECO:0000256" key="17">
    <source>
        <dbReference type="ARBA" id="ARBA00030571"/>
    </source>
</evidence>
<gene>
    <name evidence="20" type="ORF">U729_245</name>
</gene>
<reference evidence="20 21" key="1">
    <citation type="journal article" date="2015" name="Infect. Genet. Evol.">
        <title>Genomic sequences of six botulinum neurotoxin-producing strains representing three clostridial species illustrate the mobility and diversity of botulinum neurotoxin genes.</title>
        <authorList>
            <person name="Smith T.J."/>
            <person name="Hill K.K."/>
            <person name="Xie G."/>
            <person name="Foley B.T."/>
            <person name="Williamson C.H."/>
            <person name="Foster J.T."/>
            <person name="Johnson S.L."/>
            <person name="Chertkov O."/>
            <person name="Teshima H."/>
            <person name="Gibbons H.S."/>
            <person name="Johnsky L.A."/>
            <person name="Karavis M.A."/>
            <person name="Smith L.A."/>
        </authorList>
    </citation>
    <scope>NUCLEOTIDE SEQUENCE [LARGE SCALE GENOMIC DNA]</scope>
    <source>
        <strain evidence="20 21">Sullivan</strain>
    </source>
</reference>
<dbReference type="UniPathway" id="UPA00148">
    <property type="reaction ID" value="UER00236"/>
</dbReference>
<feature type="binding site" evidence="19">
    <location>
        <position position="64"/>
    </location>
    <ligand>
        <name>GTP</name>
        <dbReference type="ChEBI" id="CHEBI:37565"/>
    </ligand>
</feature>
<dbReference type="HOGENOM" id="CLU_094161_1_0_9"/>
<dbReference type="GO" id="GO:0009236">
    <property type="term" value="P:cobalamin biosynthetic process"/>
    <property type="evidence" value="ECO:0007669"/>
    <property type="project" value="UniProtKB-UniPathway"/>
</dbReference>
<evidence type="ECO:0000256" key="9">
    <source>
        <dbReference type="ARBA" id="ARBA00012523"/>
    </source>
</evidence>
<evidence type="ECO:0000256" key="19">
    <source>
        <dbReference type="PIRSR" id="PIRSR006135-2"/>
    </source>
</evidence>
<comment type="catalytic activity">
    <reaction evidence="3">
        <text>adenosylcob(III)inamide + GTP = adenosylcob(III)inamide phosphate + GDP + H(+)</text>
        <dbReference type="Rhea" id="RHEA:15765"/>
        <dbReference type="ChEBI" id="CHEBI:2480"/>
        <dbReference type="ChEBI" id="CHEBI:15378"/>
        <dbReference type="ChEBI" id="CHEBI:37565"/>
        <dbReference type="ChEBI" id="CHEBI:58189"/>
        <dbReference type="ChEBI" id="CHEBI:58502"/>
        <dbReference type="EC" id="2.7.1.156"/>
    </reaction>
</comment>
<dbReference type="Pfam" id="PF02283">
    <property type="entry name" value="CobU"/>
    <property type="match status" value="1"/>
</dbReference>
<feature type="binding site" evidence="19">
    <location>
        <begin position="7"/>
        <end position="14"/>
    </location>
    <ligand>
        <name>GTP</name>
        <dbReference type="ChEBI" id="CHEBI:37565"/>
    </ligand>
</feature>
<evidence type="ECO:0000256" key="6">
    <source>
        <dbReference type="ARBA" id="ARBA00005159"/>
    </source>
</evidence>
<dbReference type="KEGG" id="cbv:U729_245"/>
<keyword evidence="11 20" id="KW-0808">Transferase</keyword>
<comment type="pathway">
    <text evidence="5">Cofactor biosynthesis; adenosylcobalamin biosynthesis; adenosylcobalamin from cob(II)yrinate a,c-diamide: step 6/7.</text>
</comment>
<keyword evidence="13 20" id="KW-0418">Kinase</keyword>
<dbReference type="SUPFAM" id="SSF52540">
    <property type="entry name" value="P-loop containing nucleoside triphosphate hydrolases"/>
    <property type="match status" value="1"/>
</dbReference>
<keyword evidence="12 19" id="KW-0547">Nucleotide-binding</keyword>
<dbReference type="GO" id="GO:0043752">
    <property type="term" value="F:adenosylcobinamide kinase activity"/>
    <property type="evidence" value="ECO:0007669"/>
    <property type="project" value="UniProtKB-EC"/>
</dbReference>
<protein>
    <recommendedName>
        <fullName evidence="16">Adenosylcobinamide kinase</fullName>
        <ecNumber evidence="8">2.7.1.156</ecNumber>
        <ecNumber evidence="9">2.7.7.62</ecNumber>
    </recommendedName>
    <alternativeName>
        <fullName evidence="17">Adenosylcobinamide-phosphate guanylyltransferase</fullName>
    </alternativeName>
</protein>
<dbReference type="PANTHER" id="PTHR34848:SF1">
    <property type="entry name" value="BIFUNCTIONAL ADENOSYLCOBALAMIN BIOSYNTHESIS PROTEIN COBU"/>
    <property type="match status" value="1"/>
</dbReference>
<evidence type="ECO:0000256" key="13">
    <source>
        <dbReference type="ARBA" id="ARBA00022777"/>
    </source>
</evidence>
<dbReference type="GO" id="GO:0008820">
    <property type="term" value="F:cobinamide phosphate guanylyltransferase activity"/>
    <property type="evidence" value="ECO:0007669"/>
    <property type="project" value="UniProtKB-EC"/>
</dbReference>
<evidence type="ECO:0000313" key="20">
    <source>
        <dbReference type="EMBL" id="AIY84163.1"/>
    </source>
</evidence>
<evidence type="ECO:0000256" key="12">
    <source>
        <dbReference type="ARBA" id="ARBA00022741"/>
    </source>
</evidence>
<keyword evidence="21" id="KW-1185">Reference proteome</keyword>
<keyword evidence="14" id="KW-0067">ATP-binding</keyword>
<dbReference type="STRING" id="1561.NPD11_2740"/>
<dbReference type="InterPro" id="IPR027417">
    <property type="entry name" value="P-loop_NTPase"/>
</dbReference>
<comment type="catalytic activity">
    <reaction evidence="1">
        <text>adenosylcob(III)inamide + ATP = adenosylcob(III)inamide phosphate + ADP + H(+)</text>
        <dbReference type="Rhea" id="RHEA:15769"/>
        <dbReference type="ChEBI" id="CHEBI:2480"/>
        <dbReference type="ChEBI" id="CHEBI:15378"/>
        <dbReference type="ChEBI" id="CHEBI:30616"/>
        <dbReference type="ChEBI" id="CHEBI:58502"/>
        <dbReference type="ChEBI" id="CHEBI:456216"/>
        <dbReference type="EC" id="2.7.1.156"/>
    </reaction>
</comment>
<sequence length="185" mass="21322">MIIFISGGSKSGKSKIAELWSSKLNSKGGRLVYLATMKPYDNEDLKRIEKHIENREKYNFITYEIHNNIENVVNNLNEDDTVLLDSVTSLVTNEMFSKEEVNFNVIDKILKGIYEISKSVKNLVVVSDYVFSDSIVYDKFTEGFRKNLGVINREIAIKSDIVCESLYENIIIYKGEELLKYEKLI</sequence>
<dbReference type="PIRSF" id="PIRSF006135">
    <property type="entry name" value="CobU"/>
    <property type="match status" value="1"/>
</dbReference>
<name>A0A0A7FX53_9CLOT</name>
<keyword evidence="10" id="KW-0169">Cobalamin biosynthesis</keyword>
<evidence type="ECO:0000256" key="2">
    <source>
        <dbReference type="ARBA" id="ARBA00000711"/>
    </source>
</evidence>
<evidence type="ECO:0000256" key="11">
    <source>
        <dbReference type="ARBA" id="ARBA00022679"/>
    </source>
</evidence>
<evidence type="ECO:0000256" key="16">
    <source>
        <dbReference type="ARBA" id="ARBA00029570"/>
    </source>
</evidence>
<evidence type="ECO:0000256" key="4">
    <source>
        <dbReference type="ARBA" id="ARBA00003889"/>
    </source>
</evidence>
<comment type="similarity">
    <text evidence="7">Belongs to the CobU/CobP family.</text>
</comment>
<dbReference type="EC" id="2.7.7.62" evidence="9"/>
<dbReference type="PANTHER" id="PTHR34848">
    <property type="match status" value="1"/>
</dbReference>
<comment type="catalytic activity">
    <reaction evidence="2">
        <text>adenosylcob(III)inamide phosphate + GTP + H(+) = adenosylcob(III)inamide-GDP + diphosphate</text>
        <dbReference type="Rhea" id="RHEA:22712"/>
        <dbReference type="ChEBI" id="CHEBI:15378"/>
        <dbReference type="ChEBI" id="CHEBI:33019"/>
        <dbReference type="ChEBI" id="CHEBI:37565"/>
        <dbReference type="ChEBI" id="CHEBI:58502"/>
        <dbReference type="ChEBI" id="CHEBI:60487"/>
        <dbReference type="EC" id="2.7.7.62"/>
    </reaction>
</comment>
<evidence type="ECO:0000256" key="7">
    <source>
        <dbReference type="ARBA" id="ARBA00007490"/>
    </source>
</evidence>
<dbReference type="AlphaFoldDB" id="A0A0A7FX53"/>